<dbReference type="AlphaFoldDB" id="A0A4Y6V289"/>
<keyword evidence="2" id="KW-1185">Reference proteome</keyword>
<dbReference type="EMBL" id="CP041217">
    <property type="protein sequence ID" value="QDH23484.1"/>
    <property type="molecule type" value="Genomic_DNA"/>
</dbReference>
<sequence length="106" mass="12136">MEVWIKYKCENCGRRFQVCEVPGDELEEPGCVECGGTDHEQLPDQLRRGDAVIMIGCGEAEEHSGKTWYCRTDEFYHGAGKYQEGIVFLEGYSGSFKTRFLQKIEE</sequence>
<organism evidence="1 2">
    <name type="scientific">Saccharibacillus brassicae</name>
    <dbReference type="NCBI Taxonomy" id="2583377"/>
    <lineage>
        <taxon>Bacteria</taxon>
        <taxon>Bacillati</taxon>
        <taxon>Bacillota</taxon>
        <taxon>Bacilli</taxon>
        <taxon>Bacillales</taxon>
        <taxon>Paenibacillaceae</taxon>
        <taxon>Saccharibacillus</taxon>
    </lineage>
</organism>
<dbReference type="Proteomes" id="UP000316968">
    <property type="component" value="Chromosome"/>
</dbReference>
<accession>A0A4Y6V289</accession>
<evidence type="ECO:0000313" key="1">
    <source>
        <dbReference type="EMBL" id="QDH23484.1"/>
    </source>
</evidence>
<name>A0A4Y6V289_SACBS</name>
<dbReference type="KEGG" id="saca:FFV09_23030"/>
<reference evidence="1 2" key="1">
    <citation type="submission" date="2019-06" db="EMBL/GenBank/DDBJ databases">
        <title>Saccharibacillus brassicae sp. nov., an endophytic bacterium isolated from Chinese cabbage seeds (Brassica pekinensis).</title>
        <authorList>
            <person name="Jiang L."/>
            <person name="Lee J."/>
            <person name="Kim S.W."/>
        </authorList>
    </citation>
    <scope>NUCLEOTIDE SEQUENCE [LARGE SCALE GENOMIC DNA]</scope>
    <source>
        <strain evidence="2">KCTC 43072 / ATSA2</strain>
    </source>
</reference>
<dbReference type="RefSeq" id="WP_141450028.1">
    <property type="nucleotide sequence ID" value="NZ_CP041217.1"/>
</dbReference>
<gene>
    <name evidence="1" type="ORF">FFV09_23030</name>
</gene>
<protein>
    <recommendedName>
        <fullName evidence="3">Zinc ribbon domain-containing protein</fullName>
    </recommendedName>
</protein>
<dbReference type="OrthoDB" id="1449410at2"/>
<proteinExistence type="predicted"/>
<evidence type="ECO:0000313" key="2">
    <source>
        <dbReference type="Proteomes" id="UP000316968"/>
    </source>
</evidence>
<evidence type="ECO:0008006" key="3">
    <source>
        <dbReference type="Google" id="ProtNLM"/>
    </source>
</evidence>